<sequence length="285" mass="33211">MDASEDGWGTELEILIQGSRQITRQQPLTSGEEQQQQHQQSQQIIFFKKQRDWKYNQHLFHVSENEINVADSLSRLEISGDYIIIPTVLSEAPKLLQIQPSIDVLANRNNRQCKRFCSLIADPCAVKQDELAIFWKKITLIHPRIPLIQKSFNKLGNEGEIAVFIHPKWIVQTWMTDLQRIVIQNVVLEPYKELLEAGGRMRKKRRHLKTGQLQISVLEGRKVMIPSRKSQKKQDQMIQVLKDHQIHDIVSVEDTARNMVNSKNSKIKLEDIQQKLNLWKTQSQN</sequence>
<proteinExistence type="predicted"/>
<gene>
    <name evidence="1" type="ORF">EZS28_017206</name>
</gene>
<dbReference type="Proteomes" id="UP000324800">
    <property type="component" value="Unassembled WGS sequence"/>
</dbReference>
<protein>
    <submittedName>
        <fullName evidence="1">Uncharacterized protein</fullName>
    </submittedName>
</protein>
<dbReference type="PANTHER" id="PTHR33050">
    <property type="entry name" value="REVERSE TRANSCRIPTASE DOMAIN-CONTAINING PROTEIN"/>
    <property type="match status" value="1"/>
</dbReference>
<name>A0A5J4VXE1_9EUKA</name>
<dbReference type="EMBL" id="SNRW01004447">
    <property type="protein sequence ID" value="KAA6387265.1"/>
    <property type="molecule type" value="Genomic_DNA"/>
</dbReference>
<dbReference type="PANTHER" id="PTHR33050:SF7">
    <property type="entry name" value="RIBONUCLEASE H"/>
    <property type="match status" value="1"/>
</dbReference>
<accession>A0A5J4VXE1</accession>
<reference evidence="1 2" key="1">
    <citation type="submission" date="2019-03" db="EMBL/GenBank/DDBJ databases">
        <title>Single cell metagenomics reveals metabolic interactions within the superorganism composed of flagellate Streblomastix strix and complex community of Bacteroidetes bacteria on its surface.</title>
        <authorList>
            <person name="Treitli S.C."/>
            <person name="Kolisko M."/>
            <person name="Husnik F."/>
            <person name="Keeling P."/>
            <person name="Hampl V."/>
        </authorList>
    </citation>
    <scope>NUCLEOTIDE SEQUENCE [LARGE SCALE GENOMIC DNA]</scope>
    <source>
        <strain evidence="1">ST1C</strain>
    </source>
</reference>
<comment type="caution">
    <text evidence="1">The sequence shown here is derived from an EMBL/GenBank/DDBJ whole genome shotgun (WGS) entry which is preliminary data.</text>
</comment>
<dbReference type="InterPro" id="IPR052055">
    <property type="entry name" value="Hepadnavirus_pol/RT"/>
</dbReference>
<evidence type="ECO:0000313" key="2">
    <source>
        <dbReference type="Proteomes" id="UP000324800"/>
    </source>
</evidence>
<organism evidence="1 2">
    <name type="scientific">Streblomastix strix</name>
    <dbReference type="NCBI Taxonomy" id="222440"/>
    <lineage>
        <taxon>Eukaryota</taxon>
        <taxon>Metamonada</taxon>
        <taxon>Preaxostyla</taxon>
        <taxon>Oxymonadida</taxon>
        <taxon>Streblomastigidae</taxon>
        <taxon>Streblomastix</taxon>
    </lineage>
</organism>
<evidence type="ECO:0000313" key="1">
    <source>
        <dbReference type="EMBL" id="KAA6387265.1"/>
    </source>
</evidence>
<dbReference type="AlphaFoldDB" id="A0A5J4VXE1"/>